<dbReference type="EMBL" id="CM045765">
    <property type="protein sequence ID" value="KAI8001617.1"/>
    <property type="molecule type" value="Genomic_DNA"/>
</dbReference>
<dbReference type="Proteomes" id="UP001060215">
    <property type="component" value="Chromosome 8"/>
</dbReference>
<gene>
    <name evidence="1" type="ORF">LOK49_LG09G02578</name>
</gene>
<evidence type="ECO:0000313" key="1">
    <source>
        <dbReference type="EMBL" id="KAI8001617.1"/>
    </source>
</evidence>
<comment type="caution">
    <text evidence="1">The sequence shown here is derived from an EMBL/GenBank/DDBJ whole genome shotgun (WGS) entry which is preliminary data.</text>
</comment>
<protein>
    <submittedName>
        <fullName evidence="1">Uncharacterized protein</fullName>
    </submittedName>
</protein>
<proteinExistence type="predicted"/>
<reference evidence="1 2" key="1">
    <citation type="journal article" date="2022" name="Plant J.">
        <title>Chromosome-level genome of Camellia lanceoleosa provides a valuable resource for understanding genome evolution and self-incompatibility.</title>
        <authorList>
            <person name="Gong W."/>
            <person name="Xiao S."/>
            <person name="Wang L."/>
            <person name="Liao Z."/>
            <person name="Chang Y."/>
            <person name="Mo W."/>
            <person name="Hu G."/>
            <person name="Li W."/>
            <person name="Zhao G."/>
            <person name="Zhu H."/>
            <person name="Hu X."/>
            <person name="Ji K."/>
            <person name="Xiang X."/>
            <person name="Song Q."/>
            <person name="Yuan D."/>
            <person name="Jin S."/>
            <person name="Zhang L."/>
        </authorList>
    </citation>
    <scope>NUCLEOTIDE SEQUENCE [LARGE SCALE GENOMIC DNA]</scope>
    <source>
        <strain evidence="1">SQ_2022a</strain>
    </source>
</reference>
<sequence length="194" mass="20663">MASAWNKLKKSLSLKLFRSESSQTSLQRSTNLLTDSSEPESRSSTVSSRSASLSISRLSRSISTRSSKKTCAICLAHLKTGEGQAIFTAECTHCSTLAALPTALSTEITFAPFAVPSGKTSLSSSPPTLAILGLMSQAELESLLTVPCLKTSSPTSLMITLFHLLLHLSPITSQMMILSLLSPLIPPFLVPPIQ</sequence>
<accession>A0ACC0GMC2</accession>
<keyword evidence="2" id="KW-1185">Reference proteome</keyword>
<name>A0ACC0GMC2_9ERIC</name>
<organism evidence="1 2">
    <name type="scientific">Camellia lanceoleosa</name>
    <dbReference type="NCBI Taxonomy" id="1840588"/>
    <lineage>
        <taxon>Eukaryota</taxon>
        <taxon>Viridiplantae</taxon>
        <taxon>Streptophyta</taxon>
        <taxon>Embryophyta</taxon>
        <taxon>Tracheophyta</taxon>
        <taxon>Spermatophyta</taxon>
        <taxon>Magnoliopsida</taxon>
        <taxon>eudicotyledons</taxon>
        <taxon>Gunneridae</taxon>
        <taxon>Pentapetalae</taxon>
        <taxon>asterids</taxon>
        <taxon>Ericales</taxon>
        <taxon>Theaceae</taxon>
        <taxon>Camellia</taxon>
    </lineage>
</organism>
<evidence type="ECO:0000313" key="2">
    <source>
        <dbReference type="Proteomes" id="UP001060215"/>
    </source>
</evidence>